<keyword evidence="4" id="KW-0560">Oxidoreductase</keyword>
<dbReference type="GO" id="GO:0008610">
    <property type="term" value="P:lipid biosynthetic process"/>
    <property type="evidence" value="ECO:0007669"/>
    <property type="project" value="InterPro"/>
</dbReference>
<dbReference type="GO" id="GO:0012505">
    <property type="term" value="C:endomembrane system"/>
    <property type="evidence" value="ECO:0007669"/>
    <property type="project" value="UniProtKB-SubCell"/>
</dbReference>
<evidence type="ECO:0000256" key="2">
    <source>
        <dbReference type="ARBA" id="ARBA00022692"/>
    </source>
</evidence>
<evidence type="ECO:0000313" key="9">
    <source>
        <dbReference type="EMBL" id="MBN8659051.1"/>
    </source>
</evidence>
<dbReference type="AlphaFoldDB" id="A0A8J7PAP2"/>
<dbReference type="GO" id="GO:0005506">
    <property type="term" value="F:iron ion binding"/>
    <property type="evidence" value="ECO:0007669"/>
    <property type="project" value="InterPro"/>
</dbReference>
<evidence type="ECO:0000256" key="4">
    <source>
        <dbReference type="ARBA" id="ARBA00023002"/>
    </source>
</evidence>
<comment type="caution">
    <text evidence="9">The sequence shown here is derived from an EMBL/GenBank/DDBJ whole genome shotgun (WGS) entry which is preliminary data.</text>
</comment>
<comment type="subcellular location">
    <subcellularLocation>
        <location evidence="1">Endomembrane system</location>
        <topology evidence="1">Multi-pass membrane protein</topology>
    </subcellularLocation>
</comment>
<evidence type="ECO:0000256" key="5">
    <source>
        <dbReference type="ARBA" id="ARBA00023098"/>
    </source>
</evidence>
<dbReference type="EMBL" id="JAFLCK010000001">
    <property type="protein sequence ID" value="MBN8659051.1"/>
    <property type="molecule type" value="Genomic_DNA"/>
</dbReference>
<keyword evidence="5" id="KW-0443">Lipid metabolism</keyword>
<dbReference type="Proteomes" id="UP000664277">
    <property type="component" value="Unassembled WGS sequence"/>
</dbReference>
<dbReference type="PANTHER" id="PTHR21624">
    <property type="entry name" value="STEROL DESATURASE-RELATED PROTEIN"/>
    <property type="match status" value="1"/>
</dbReference>
<evidence type="ECO:0000256" key="6">
    <source>
        <dbReference type="ARBA" id="ARBA00023136"/>
    </source>
</evidence>
<feature type="transmembrane region" description="Helical" evidence="7">
    <location>
        <begin position="64"/>
        <end position="83"/>
    </location>
</feature>
<evidence type="ECO:0000259" key="8">
    <source>
        <dbReference type="Pfam" id="PF04116"/>
    </source>
</evidence>
<feature type="domain" description="Fatty acid hydroxylase" evidence="8">
    <location>
        <begin position="107"/>
        <end position="239"/>
    </location>
</feature>
<feature type="transmembrane region" description="Helical" evidence="7">
    <location>
        <begin position="31"/>
        <end position="52"/>
    </location>
</feature>
<accession>A0A8J7PAP2</accession>
<keyword evidence="6 7" id="KW-0472">Membrane</keyword>
<feature type="transmembrane region" description="Helical" evidence="7">
    <location>
        <begin position="103"/>
        <end position="119"/>
    </location>
</feature>
<sequence length="284" mass="32989">MKLFTSRAVCTYVSTFLDGGDKIMYEGAKAVFVPFLLAALLCVLAELVWAAIKKREVYNFKETLCNLSMLVINRSTQFMFLGYTYWMLSLMEKLQPHRLADTPQNAILAIIFVDFLYYWEHRALHTNRLLWCLHQVHHSSPWFNFTASFRLHWLGRIITPIFFAPAVVAGFSQDQIILFATINLIYQFFLHTEMVGKLGFLEGIINTPSAHRVHHGKNEIYIDKNFGGLLMIWDRLFGTYQPEETKPVYGVTEGYFGANPFVVQSALFRRFFKELFKNAKQALR</sequence>
<dbReference type="GO" id="GO:0050479">
    <property type="term" value="F:glyceryl-ether monooxygenase activity"/>
    <property type="evidence" value="ECO:0007669"/>
    <property type="project" value="TreeGrafter"/>
</dbReference>
<dbReference type="InterPro" id="IPR051689">
    <property type="entry name" value="Sterol_desaturase/TMEM195"/>
</dbReference>
<evidence type="ECO:0000256" key="1">
    <source>
        <dbReference type="ARBA" id="ARBA00004127"/>
    </source>
</evidence>
<evidence type="ECO:0000256" key="3">
    <source>
        <dbReference type="ARBA" id="ARBA00022989"/>
    </source>
</evidence>
<keyword evidence="2 7" id="KW-0812">Transmembrane</keyword>
<reference evidence="9" key="1">
    <citation type="submission" date="2021-02" db="EMBL/GenBank/DDBJ databases">
        <title>Genome-Resolved Metagenomics of a Microbial Community Performing Photosynthetic Biological Nutrient Removal.</title>
        <authorList>
            <person name="Mcdaniel E.A."/>
        </authorList>
    </citation>
    <scope>NUCLEOTIDE SEQUENCE</scope>
    <source>
        <strain evidence="9">UWPOB_OBS1</strain>
    </source>
</reference>
<dbReference type="PANTHER" id="PTHR21624:SF1">
    <property type="entry name" value="ALKYLGLYCEROL MONOOXYGENASE"/>
    <property type="match status" value="1"/>
</dbReference>
<keyword evidence="3 7" id="KW-1133">Transmembrane helix</keyword>
<proteinExistence type="predicted"/>
<evidence type="ECO:0000256" key="7">
    <source>
        <dbReference type="SAM" id="Phobius"/>
    </source>
</evidence>
<dbReference type="InterPro" id="IPR006694">
    <property type="entry name" value="Fatty_acid_hydroxylase"/>
</dbReference>
<gene>
    <name evidence="9" type="ORF">J0M35_01715</name>
</gene>
<evidence type="ECO:0000313" key="10">
    <source>
        <dbReference type="Proteomes" id="UP000664277"/>
    </source>
</evidence>
<organism evidence="9 10">
    <name type="scientific">Candidatus Obscuribacter phosphatis</name>
    <dbReference type="NCBI Taxonomy" id="1906157"/>
    <lineage>
        <taxon>Bacteria</taxon>
        <taxon>Bacillati</taxon>
        <taxon>Candidatus Melainabacteria</taxon>
        <taxon>Candidatus Obscuribacterales</taxon>
        <taxon>Candidatus Obscuribacteraceae</taxon>
        <taxon>Candidatus Obscuribacter</taxon>
    </lineage>
</organism>
<dbReference type="GO" id="GO:0006643">
    <property type="term" value="P:membrane lipid metabolic process"/>
    <property type="evidence" value="ECO:0007669"/>
    <property type="project" value="TreeGrafter"/>
</dbReference>
<dbReference type="GO" id="GO:0016020">
    <property type="term" value="C:membrane"/>
    <property type="evidence" value="ECO:0007669"/>
    <property type="project" value="GOC"/>
</dbReference>
<name>A0A8J7PAP2_9BACT</name>
<protein>
    <submittedName>
        <fullName evidence="9">Sterol desaturase family protein</fullName>
    </submittedName>
</protein>
<dbReference type="Pfam" id="PF04116">
    <property type="entry name" value="FA_hydroxylase"/>
    <property type="match status" value="1"/>
</dbReference>